<reference evidence="3" key="1">
    <citation type="submission" date="2024-02" db="UniProtKB">
        <authorList>
            <consortium name="WormBaseParasite"/>
        </authorList>
    </citation>
    <scope>IDENTIFICATION</scope>
</reference>
<evidence type="ECO:0000313" key="3">
    <source>
        <dbReference type="WBParaSite" id="MBELARI_LOCUS17449"/>
    </source>
</evidence>
<evidence type="ECO:0000256" key="1">
    <source>
        <dbReference type="SAM" id="Phobius"/>
    </source>
</evidence>
<keyword evidence="1" id="KW-0812">Transmembrane</keyword>
<keyword evidence="1" id="KW-0472">Membrane</keyword>
<protein>
    <submittedName>
        <fullName evidence="3">Uncharacterized protein</fullName>
    </submittedName>
</protein>
<dbReference type="AlphaFoldDB" id="A0AAF3ETH2"/>
<accession>A0AAF3ETH2</accession>
<sequence>MIPGAETLLKNEGVVTALRIGVDGIDVIIPFRVTKPIKREDIKLFVDDEEWIEFCWNEHSVLGFNLSPLADRLVWSQFNNRRFRCQYKNETTDLFIQAAQIINIYNGIRFTANCTMESHPPLFFEAKKYEFKLKCPECDPSKDGPAIDHLIGRLEDFKVMENVEEFWKSAKRDHSQFCNWIEQLINGDDFRLRTPSLFEIPPGKTSTQEIRNSWFTGPRIVIIVILLLLLFSIFVFVVFRLKKKRAPVRQESIELLPNPNSFEQILIAGGAYGNVLELVGHTP</sequence>
<evidence type="ECO:0000313" key="2">
    <source>
        <dbReference type="Proteomes" id="UP000887575"/>
    </source>
</evidence>
<keyword evidence="1" id="KW-1133">Transmembrane helix</keyword>
<dbReference type="WBParaSite" id="MBELARI_LOCUS17449">
    <property type="protein sequence ID" value="MBELARI_LOCUS17449"/>
    <property type="gene ID" value="MBELARI_LOCUS17449"/>
</dbReference>
<feature type="transmembrane region" description="Helical" evidence="1">
    <location>
        <begin position="220"/>
        <end position="239"/>
    </location>
</feature>
<dbReference type="Proteomes" id="UP000887575">
    <property type="component" value="Unassembled WGS sequence"/>
</dbReference>
<organism evidence="2 3">
    <name type="scientific">Mesorhabditis belari</name>
    <dbReference type="NCBI Taxonomy" id="2138241"/>
    <lineage>
        <taxon>Eukaryota</taxon>
        <taxon>Metazoa</taxon>
        <taxon>Ecdysozoa</taxon>
        <taxon>Nematoda</taxon>
        <taxon>Chromadorea</taxon>
        <taxon>Rhabditida</taxon>
        <taxon>Rhabditina</taxon>
        <taxon>Rhabditomorpha</taxon>
        <taxon>Rhabditoidea</taxon>
        <taxon>Rhabditidae</taxon>
        <taxon>Mesorhabditinae</taxon>
        <taxon>Mesorhabditis</taxon>
    </lineage>
</organism>
<keyword evidence="2" id="KW-1185">Reference proteome</keyword>
<proteinExistence type="predicted"/>
<name>A0AAF3ETH2_9BILA</name>